<name>A0ABS4X5Y1_9MICO</name>
<comment type="caution">
    <text evidence="2">The sequence shown here is derived from an EMBL/GenBank/DDBJ whole genome shotgun (WGS) entry which is preliminary data.</text>
</comment>
<feature type="transmembrane region" description="Helical" evidence="1">
    <location>
        <begin position="177"/>
        <end position="195"/>
    </location>
</feature>
<accession>A0ABS4X5Y1</accession>
<reference evidence="2 3" key="1">
    <citation type="submission" date="2021-03" db="EMBL/GenBank/DDBJ databases">
        <title>Sequencing the genomes of 1000 actinobacteria strains.</title>
        <authorList>
            <person name="Klenk H.-P."/>
        </authorList>
    </citation>
    <scope>NUCLEOTIDE SEQUENCE [LARGE SCALE GENOMIC DNA]</scope>
    <source>
        <strain evidence="2 3">DSM 14566</strain>
    </source>
</reference>
<dbReference type="EMBL" id="JAGIOD010000002">
    <property type="protein sequence ID" value="MBP2383776.1"/>
    <property type="molecule type" value="Genomic_DNA"/>
</dbReference>
<dbReference type="Proteomes" id="UP001519290">
    <property type="component" value="Unassembled WGS sequence"/>
</dbReference>
<dbReference type="RefSeq" id="WP_209904610.1">
    <property type="nucleotide sequence ID" value="NZ_BAAAJW010000017.1"/>
</dbReference>
<evidence type="ECO:0000313" key="3">
    <source>
        <dbReference type="Proteomes" id="UP001519290"/>
    </source>
</evidence>
<keyword evidence="3" id="KW-1185">Reference proteome</keyword>
<evidence type="ECO:0000313" key="2">
    <source>
        <dbReference type="EMBL" id="MBP2383776.1"/>
    </source>
</evidence>
<gene>
    <name evidence="2" type="ORF">JOF43_003765</name>
</gene>
<keyword evidence="1" id="KW-1133">Transmembrane helix</keyword>
<feature type="transmembrane region" description="Helical" evidence="1">
    <location>
        <begin position="152"/>
        <end position="171"/>
    </location>
</feature>
<organism evidence="2 3">
    <name type="scientific">Brachybacterium sacelli</name>
    <dbReference type="NCBI Taxonomy" id="173364"/>
    <lineage>
        <taxon>Bacteria</taxon>
        <taxon>Bacillati</taxon>
        <taxon>Actinomycetota</taxon>
        <taxon>Actinomycetes</taxon>
        <taxon>Micrococcales</taxon>
        <taxon>Dermabacteraceae</taxon>
        <taxon>Brachybacterium</taxon>
    </lineage>
</organism>
<keyword evidence="1" id="KW-0472">Membrane</keyword>
<keyword evidence="1" id="KW-0812">Transmembrane</keyword>
<protein>
    <submittedName>
        <fullName evidence="2">Uncharacterized protein</fullName>
    </submittedName>
</protein>
<evidence type="ECO:0000256" key="1">
    <source>
        <dbReference type="SAM" id="Phobius"/>
    </source>
</evidence>
<feature type="transmembrane region" description="Helical" evidence="1">
    <location>
        <begin position="40"/>
        <end position="60"/>
    </location>
</feature>
<proteinExistence type="predicted"/>
<feature type="transmembrane region" description="Helical" evidence="1">
    <location>
        <begin position="99"/>
        <end position="118"/>
    </location>
</feature>
<sequence length="207" mass="22132">MRDGAFRILYLLLHAGFLALYAYALSLTVSLPEVFPSSSPPFYLALSGAVVLMVGARALIRDVPELEGPLGALGERVMYPLKMVLLGGIPLLVMPDPTAAKVFGIAAASVVLVADLWLRLHDTTTCIVTRWSPRQHGRPDFGWNLRWSASHLLPTVATWLMMAIACAGPAVGLSLSGILVVLVVSLGVSLMRIAGARRSALRAAEAY</sequence>
<feature type="transmembrane region" description="Helical" evidence="1">
    <location>
        <begin position="72"/>
        <end position="93"/>
    </location>
</feature>